<evidence type="ECO:0000256" key="8">
    <source>
        <dbReference type="ARBA" id="ARBA00023015"/>
    </source>
</evidence>
<evidence type="ECO:0000256" key="12">
    <source>
        <dbReference type="RuleBase" id="RU362106"/>
    </source>
</evidence>
<feature type="binding site" evidence="11">
    <location>
        <position position="151"/>
    </location>
    <ligand>
        <name>S-adenosyl-L-methionine</name>
        <dbReference type="ChEBI" id="CHEBI:59789"/>
    </ligand>
</feature>
<keyword evidence="2 12" id="KW-0698">rRNA processing</keyword>
<keyword evidence="6 11" id="KW-0694">RNA-binding</keyword>
<dbReference type="InterPro" id="IPR020596">
    <property type="entry name" value="rRNA_Ade_Mease_Trfase_CS"/>
</dbReference>
<dbReference type="GO" id="GO:0000179">
    <property type="term" value="F:rRNA (adenine-N6,N6-)-dimethyltransferase activity"/>
    <property type="evidence" value="ECO:0007669"/>
    <property type="project" value="UniProtKB-UniRule"/>
</dbReference>
<evidence type="ECO:0000256" key="11">
    <source>
        <dbReference type="PROSITE-ProRule" id="PRU01026"/>
    </source>
</evidence>
<feature type="binding site" evidence="11">
    <location>
        <position position="47"/>
    </location>
    <ligand>
        <name>S-adenosyl-L-methionine</name>
        <dbReference type="ChEBI" id="CHEBI:59789"/>
    </ligand>
</feature>
<feature type="binding site" evidence="11">
    <location>
        <position position="45"/>
    </location>
    <ligand>
        <name>S-adenosyl-L-methionine</name>
        <dbReference type="ChEBI" id="CHEBI:59789"/>
    </ligand>
</feature>
<dbReference type="EMBL" id="CAJOBA010006679">
    <property type="protein sequence ID" value="CAF3779734.1"/>
    <property type="molecule type" value="Genomic_DNA"/>
</dbReference>
<dbReference type="Proteomes" id="UP000681722">
    <property type="component" value="Unassembled WGS sequence"/>
</dbReference>
<dbReference type="EMBL" id="CAJNOQ010004502">
    <property type="protein sequence ID" value="CAF1062322.1"/>
    <property type="molecule type" value="Genomic_DNA"/>
</dbReference>
<feature type="binding site" evidence="11">
    <location>
        <position position="120"/>
    </location>
    <ligand>
        <name>S-adenosyl-L-methionine</name>
        <dbReference type="ChEBI" id="CHEBI:59789"/>
    </ligand>
</feature>
<dbReference type="InterPro" id="IPR020598">
    <property type="entry name" value="rRNA_Ade_methylase_Trfase_N"/>
</dbReference>
<dbReference type="Proteomes" id="UP000677228">
    <property type="component" value="Unassembled WGS sequence"/>
</dbReference>
<dbReference type="PANTHER" id="PTHR11727:SF17">
    <property type="entry name" value="DIMETHYLADENOSINE TRANSFERASE 1, MITOCHONDRIAL"/>
    <property type="match status" value="1"/>
</dbReference>
<sequence length="353" mass="39581">MNESDTSFDYLIMTFIAKSLLPPTPSAADLLRMYKLPALRKFAQNFLLDPKATSKLVACAGKIENHFVIEVGPGPGGITRQLFAQGAAKVAAIEKDVRLFPALQILADAVEQRLKLYLDDILTFPIESVISEEYARPWTDEKLPPIDIIGNLPFNISLPLLVQWIKQTSTQTGPFKFGRIPITITLQEEVGGRLVADALMLQRGRLSILCQNWFNIKVKHIFSGRAFVPAAKINVAVMQLVPLIKPLVDVSYNRLDELTKLAFHTRNKPIGQTLALLFPLETRSENADELLSRAKLDSKSHALTLTVEEWGLLAQIYSDIIVRPRPEHEKIFQKTTHELTFKLGETFINSNSI</sequence>
<evidence type="ECO:0000259" key="13">
    <source>
        <dbReference type="SMART" id="SM00650"/>
    </source>
</evidence>
<dbReference type="CDD" id="cd02440">
    <property type="entry name" value="AdoMet_MTases"/>
    <property type="match status" value="1"/>
</dbReference>
<evidence type="ECO:0000256" key="5">
    <source>
        <dbReference type="ARBA" id="ARBA00022691"/>
    </source>
</evidence>
<dbReference type="InterPro" id="IPR023165">
    <property type="entry name" value="rRNA_Ade_diMease-like_C"/>
</dbReference>
<keyword evidence="18" id="KW-1185">Reference proteome</keyword>
<keyword evidence="8" id="KW-0805">Transcription regulation</keyword>
<dbReference type="AlphaFoldDB" id="A0A814LEC0"/>
<dbReference type="PROSITE" id="PS01131">
    <property type="entry name" value="RRNA_A_DIMETH"/>
    <property type="match status" value="1"/>
</dbReference>
<evidence type="ECO:0000256" key="6">
    <source>
        <dbReference type="ARBA" id="ARBA00022884"/>
    </source>
</evidence>
<dbReference type="GO" id="GO:0006391">
    <property type="term" value="P:transcription initiation at mitochondrial promoter"/>
    <property type="evidence" value="ECO:0007669"/>
    <property type="project" value="TreeGrafter"/>
</dbReference>
<gene>
    <name evidence="15" type="ORF">GPM918_LOCUS16844</name>
    <name evidence="14" type="ORF">OVA965_LOCUS15035</name>
    <name evidence="17" type="ORF">SRO942_LOCUS16843</name>
    <name evidence="16" type="ORF">TMI583_LOCUS15041</name>
</gene>
<dbReference type="Proteomes" id="UP000682733">
    <property type="component" value="Unassembled WGS sequence"/>
</dbReference>
<dbReference type="GO" id="GO:0005759">
    <property type="term" value="C:mitochondrial matrix"/>
    <property type="evidence" value="ECO:0007669"/>
    <property type="project" value="TreeGrafter"/>
</dbReference>
<dbReference type="Pfam" id="PF00398">
    <property type="entry name" value="RrnaAD"/>
    <property type="match status" value="1"/>
</dbReference>
<dbReference type="GO" id="GO:0034246">
    <property type="term" value="F:mitochondrial transcription factor activity"/>
    <property type="evidence" value="ECO:0007669"/>
    <property type="project" value="TreeGrafter"/>
</dbReference>
<evidence type="ECO:0000313" key="18">
    <source>
        <dbReference type="Proteomes" id="UP000663829"/>
    </source>
</evidence>
<dbReference type="SUPFAM" id="SSF53335">
    <property type="entry name" value="S-adenosyl-L-methionine-dependent methyltransferases"/>
    <property type="match status" value="1"/>
</dbReference>
<evidence type="ECO:0000256" key="3">
    <source>
        <dbReference type="ARBA" id="ARBA00022603"/>
    </source>
</evidence>
<dbReference type="SMART" id="SM00650">
    <property type="entry name" value="rADc"/>
    <property type="match status" value="1"/>
</dbReference>
<evidence type="ECO:0000256" key="10">
    <source>
        <dbReference type="ARBA" id="ARBA00023163"/>
    </source>
</evidence>
<comment type="caution">
    <text evidence="15">The sequence shown here is derived from an EMBL/GenBank/DDBJ whole genome shotgun (WGS) entry which is preliminary data.</text>
</comment>
<keyword evidence="3 11" id="KW-0489">Methyltransferase</keyword>
<keyword evidence="5 11" id="KW-0949">S-adenosyl-L-methionine</keyword>
<dbReference type="EC" id="2.1.1.-" evidence="12"/>
<evidence type="ECO:0000313" key="17">
    <source>
        <dbReference type="EMBL" id="CAF3830464.1"/>
    </source>
</evidence>
<reference evidence="15" key="1">
    <citation type="submission" date="2021-02" db="EMBL/GenBank/DDBJ databases">
        <authorList>
            <person name="Nowell W R."/>
        </authorList>
    </citation>
    <scope>NUCLEOTIDE SEQUENCE</scope>
</reference>
<evidence type="ECO:0000313" key="14">
    <source>
        <dbReference type="EMBL" id="CAF1010917.1"/>
    </source>
</evidence>
<dbReference type="FunFam" id="3.40.50.150:FF:000109">
    <property type="entry name" value="rRNA adenine N(6)-methyltransferase"/>
    <property type="match status" value="1"/>
</dbReference>
<keyword evidence="4 11" id="KW-0808">Transferase</keyword>
<accession>A0A814LEC0</accession>
<dbReference type="InterPro" id="IPR029063">
    <property type="entry name" value="SAM-dependent_MTases_sf"/>
</dbReference>
<organism evidence="15 18">
    <name type="scientific">Didymodactylos carnosus</name>
    <dbReference type="NCBI Taxonomy" id="1234261"/>
    <lineage>
        <taxon>Eukaryota</taxon>
        <taxon>Metazoa</taxon>
        <taxon>Spiralia</taxon>
        <taxon>Gnathifera</taxon>
        <taxon>Rotifera</taxon>
        <taxon>Eurotatoria</taxon>
        <taxon>Bdelloidea</taxon>
        <taxon>Philodinida</taxon>
        <taxon>Philodinidae</taxon>
        <taxon>Didymodactylos</taxon>
    </lineage>
</organism>
<dbReference type="GO" id="GO:0003723">
    <property type="term" value="F:RNA binding"/>
    <property type="evidence" value="ECO:0007669"/>
    <property type="project" value="UniProtKB-UniRule"/>
</dbReference>
<dbReference type="PROSITE" id="PS51689">
    <property type="entry name" value="SAM_RNA_A_N6_MT"/>
    <property type="match status" value="1"/>
</dbReference>
<keyword evidence="9" id="KW-0496">Mitochondrion</keyword>
<evidence type="ECO:0000256" key="4">
    <source>
        <dbReference type="ARBA" id="ARBA00022679"/>
    </source>
</evidence>
<comment type="subcellular location">
    <subcellularLocation>
        <location evidence="1">Mitochondrion</location>
    </subcellularLocation>
</comment>
<protein>
    <recommendedName>
        <fullName evidence="12">rRNA adenine N(6)-methyltransferase</fullName>
        <ecNumber evidence="12">2.1.1.-</ecNumber>
    </recommendedName>
</protein>
<dbReference type="EMBL" id="CAJOBC010004502">
    <property type="protein sequence ID" value="CAF3830464.1"/>
    <property type="molecule type" value="Genomic_DNA"/>
</dbReference>
<keyword evidence="7" id="KW-0809">Transit peptide</keyword>
<comment type="similarity">
    <text evidence="11 12">Belongs to the class I-like SAM-binding methyltransferase superfamily. rRNA adenine N(6)-methyltransferase family.</text>
</comment>
<name>A0A814LEC0_9BILA</name>
<dbReference type="Gene3D" id="3.40.50.150">
    <property type="entry name" value="Vaccinia Virus protein VP39"/>
    <property type="match status" value="1"/>
</dbReference>
<evidence type="ECO:0000256" key="2">
    <source>
        <dbReference type="ARBA" id="ARBA00022552"/>
    </source>
</evidence>
<dbReference type="PANTHER" id="PTHR11727">
    <property type="entry name" value="DIMETHYLADENOSINE TRANSFERASE"/>
    <property type="match status" value="1"/>
</dbReference>
<dbReference type="OrthoDB" id="16079at2759"/>
<feature type="binding site" evidence="11">
    <location>
        <position position="72"/>
    </location>
    <ligand>
        <name>S-adenosyl-L-methionine</name>
        <dbReference type="ChEBI" id="CHEBI:59789"/>
    </ligand>
</feature>
<feature type="binding site" evidence="11">
    <location>
        <position position="94"/>
    </location>
    <ligand>
        <name>S-adenosyl-L-methionine</name>
        <dbReference type="ChEBI" id="CHEBI:59789"/>
    </ligand>
</feature>
<proteinExistence type="inferred from homology"/>
<evidence type="ECO:0000256" key="7">
    <source>
        <dbReference type="ARBA" id="ARBA00022946"/>
    </source>
</evidence>
<keyword evidence="10" id="KW-0804">Transcription</keyword>
<feature type="domain" description="Ribosomal RNA adenine methylase transferase N-terminal" evidence="13">
    <location>
        <begin position="52"/>
        <end position="244"/>
    </location>
</feature>
<evidence type="ECO:0000256" key="9">
    <source>
        <dbReference type="ARBA" id="ARBA00023128"/>
    </source>
</evidence>
<evidence type="ECO:0000313" key="15">
    <source>
        <dbReference type="EMBL" id="CAF1062322.1"/>
    </source>
</evidence>
<evidence type="ECO:0000256" key="1">
    <source>
        <dbReference type="ARBA" id="ARBA00004173"/>
    </source>
</evidence>
<evidence type="ECO:0000313" key="16">
    <source>
        <dbReference type="EMBL" id="CAF3779734.1"/>
    </source>
</evidence>
<dbReference type="EMBL" id="CAJNOK010006670">
    <property type="protein sequence ID" value="CAF1010917.1"/>
    <property type="molecule type" value="Genomic_DNA"/>
</dbReference>
<dbReference type="Proteomes" id="UP000663829">
    <property type="component" value="Unassembled WGS sequence"/>
</dbReference>
<dbReference type="InterPro" id="IPR001737">
    <property type="entry name" value="KsgA/Erm"/>
</dbReference>
<dbReference type="Gene3D" id="1.10.8.100">
    <property type="entry name" value="Ribosomal RNA adenine dimethylase-like, domain 2"/>
    <property type="match status" value="1"/>
</dbReference>